<keyword evidence="7" id="KW-1185">Reference proteome</keyword>
<dbReference type="InterPro" id="IPR001647">
    <property type="entry name" value="HTH_TetR"/>
</dbReference>
<organism evidence="6 7">
    <name type="scientific">Nocardioides humilatus</name>
    <dbReference type="NCBI Taxonomy" id="2607660"/>
    <lineage>
        <taxon>Bacteria</taxon>
        <taxon>Bacillati</taxon>
        <taxon>Actinomycetota</taxon>
        <taxon>Actinomycetes</taxon>
        <taxon>Propionibacteriales</taxon>
        <taxon>Nocardioidaceae</taxon>
        <taxon>Nocardioides</taxon>
    </lineage>
</organism>
<keyword evidence="3" id="KW-0804">Transcription</keyword>
<dbReference type="InterPro" id="IPR036271">
    <property type="entry name" value="Tet_transcr_reg_TetR-rel_C_sf"/>
</dbReference>
<dbReference type="PANTHER" id="PTHR47506">
    <property type="entry name" value="TRANSCRIPTIONAL REGULATORY PROTEIN"/>
    <property type="match status" value="1"/>
</dbReference>
<gene>
    <name evidence="6" type="ORF">F0U44_17025</name>
</gene>
<keyword evidence="2 4" id="KW-0238">DNA-binding</keyword>
<evidence type="ECO:0000256" key="3">
    <source>
        <dbReference type="ARBA" id="ARBA00023163"/>
    </source>
</evidence>
<reference evidence="6 7" key="1">
    <citation type="submission" date="2019-09" db="EMBL/GenBank/DDBJ databases">
        <title>Nocardioides panacisoli sp. nov., isolated from the soil of a ginseng field.</title>
        <authorList>
            <person name="Cho C."/>
        </authorList>
    </citation>
    <scope>NUCLEOTIDE SEQUENCE [LARGE SCALE GENOMIC DNA]</scope>
    <source>
        <strain evidence="6 7">BN130099</strain>
    </source>
</reference>
<evidence type="ECO:0000313" key="7">
    <source>
        <dbReference type="Proteomes" id="UP000325003"/>
    </source>
</evidence>
<evidence type="ECO:0000256" key="2">
    <source>
        <dbReference type="ARBA" id="ARBA00023125"/>
    </source>
</evidence>
<dbReference type="Pfam" id="PF00440">
    <property type="entry name" value="TetR_N"/>
    <property type="match status" value="1"/>
</dbReference>
<dbReference type="InterPro" id="IPR054156">
    <property type="entry name" value="YxaF_TetR_C"/>
</dbReference>
<sequence>MLLRSTVQEIGRFGEVTFVTAGPRERLVIGAIELVRRNGVAGTGLAELLTHSGTARGSIYQHFPGGKDELVEASVRLAGDVMTFRADAQPRTPDEIVALVVASSRSALVESDFGLGCPVVAAATAGPEHAAVVAAAGEVFAAWTAALADALVSSGMPRGAAPSFAGLVISAVEGALVQARARRSTQPFDDVEAQLVTLARAHVTM</sequence>
<dbReference type="Gene3D" id="1.10.357.10">
    <property type="entry name" value="Tetracycline Repressor, domain 2"/>
    <property type="match status" value="1"/>
</dbReference>
<dbReference type="PROSITE" id="PS50977">
    <property type="entry name" value="HTH_TETR_2"/>
    <property type="match status" value="1"/>
</dbReference>
<evidence type="ECO:0000313" key="6">
    <source>
        <dbReference type="EMBL" id="KAA1416889.1"/>
    </source>
</evidence>
<dbReference type="Proteomes" id="UP000325003">
    <property type="component" value="Unassembled WGS sequence"/>
</dbReference>
<evidence type="ECO:0000256" key="4">
    <source>
        <dbReference type="PROSITE-ProRule" id="PRU00335"/>
    </source>
</evidence>
<dbReference type="SUPFAM" id="SSF46689">
    <property type="entry name" value="Homeodomain-like"/>
    <property type="match status" value="1"/>
</dbReference>
<dbReference type="SUPFAM" id="SSF48498">
    <property type="entry name" value="Tetracyclin repressor-like, C-terminal domain"/>
    <property type="match status" value="1"/>
</dbReference>
<comment type="caution">
    <text evidence="6">The sequence shown here is derived from an EMBL/GenBank/DDBJ whole genome shotgun (WGS) entry which is preliminary data.</text>
</comment>
<evidence type="ECO:0000259" key="5">
    <source>
        <dbReference type="PROSITE" id="PS50977"/>
    </source>
</evidence>
<dbReference type="AlphaFoldDB" id="A0A5B1LB30"/>
<accession>A0A5B1LB30</accession>
<dbReference type="GO" id="GO:0003677">
    <property type="term" value="F:DNA binding"/>
    <property type="evidence" value="ECO:0007669"/>
    <property type="project" value="UniProtKB-UniRule"/>
</dbReference>
<dbReference type="EMBL" id="VUJV01000006">
    <property type="protein sequence ID" value="KAA1416889.1"/>
    <property type="molecule type" value="Genomic_DNA"/>
</dbReference>
<name>A0A5B1LB30_9ACTN</name>
<feature type="domain" description="HTH tetR-type" evidence="5">
    <location>
        <begin position="21"/>
        <end position="81"/>
    </location>
</feature>
<protein>
    <submittedName>
        <fullName evidence="6">TetR/AcrR family transcriptional regulator</fullName>
    </submittedName>
</protein>
<dbReference type="Pfam" id="PF21993">
    <property type="entry name" value="TetR_C_13_2"/>
    <property type="match status" value="1"/>
</dbReference>
<keyword evidence="1" id="KW-0805">Transcription regulation</keyword>
<reference evidence="6 7" key="2">
    <citation type="submission" date="2019-09" db="EMBL/GenBank/DDBJ databases">
        <authorList>
            <person name="Jin C."/>
        </authorList>
    </citation>
    <scope>NUCLEOTIDE SEQUENCE [LARGE SCALE GENOMIC DNA]</scope>
    <source>
        <strain evidence="6 7">BN130099</strain>
    </source>
</reference>
<dbReference type="InterPro" id="IPR009057">
    <property type="entry name" value="Homeodomain-like_sf"/>
</dbReference>
<dbReference type="PANTHER" id="PTHR47506:SF3">
    <property type="entry name" value="HTH-TYPE TRANSCRIPTIONAL REGULATOR LMRA"/>
    <property type="match status" value="1"/>
</dbReference>
<evidence type="ECO:0000256" key="1">
    <source>
        <dbReference type="ARBA" id="ARBA00023015"/>
    </source>
</evidence>
<feature type="DNA-binding region" description="H-T-H motif" evidence="4">
    <location>
        <begin position="44"/>
        <end position="63"/>
    </location>
</feature>
<proteinExistence type="predicted"/>